<dbReference type="InterPro" id="IPR012338">
    <property type="entry name" value="Beta-lactam/transpept-like"/>
</dbReference>
<comment type="caution">
    <text evidence="2">The sequence shown here is derived from an EMBL/GenBank/DDBJ whole genome shotgun (WGS) entry which is preliminary data.</text>
</comment>
<keyword evidence="3" id="KW-1185">Reference proteome</keyword>
<dbReference type="InterPro" id="IPR052794">
    <property type="entry name" value="Mito_Ser_Protease_LACTB"/>
</dbReference>
<organism evidence="2 3">
    <name type="scientific">Maribacter arenosus</name>
    <dbReference type="NCBI Taxonomy" id="1854708"/>
    <lineage>
        <taxon>Bacteria</taxon>
        <taxon>Pseudomonadati</taxon>
        <taxon>Bacteroidota</taxon>
        <taxon>Flavobacteriia</taxon>
        <taxon>Flavobacteriales</taxon>
        <taxon>Flavobacteriaceae</taxon>
        <taxon>Maribacter</taxon>
    </lineage>
</organism>
<reference evidence="2 3" key="1">
    <citation type="submission" date="2020-05" db="EMBL/GenBank/DDBJ databases">
        <title>The draft genome sequence of Maribacter arenosus CAU 1321.</title>
        <authorList>
            <person name="Mu L."/>
        </authorList>
    </citation>
    <scope>NUCLEOTIDE SEQUENCE [LARGE SCALE GENOMIC DNA]</scope>
    <source>
        <strain evidence="2 3">CAU 1321</strain>
    </source>
</reference>
<dbReference type="InterPro" id="IPR001466">
    <property type="entry name" value="Beta-lactam-related"/>
</dbReference>
<dbReference type="PANTHER" id="PTHR46520:SF1">
    <property type="entry name" value="SERINE BETA-LACTAMASE-LIKE PROTEIN LACTB, MITOCHONDRIAL"/>
    <property type="match status" value="1"/>
</dbReference>
<feature type="domain" description="Beta-lactamase-related" evidence="1">
    <location>
        <begin position="33"/>
        <end position="356"/>
    </location>
</feature>
<name>A0ABR7VF71_9FLAO</name>
<dbReference type="RefSeq" id="WP_188315404.1">
    <property type="nucleotide sequence ID" value="NZ_JABTCG010000006.1"/>
</dbReference>
<evidence type="ECO:0000313" key="3">
    <source>
        <dbReference type="Proteomes" id="UP000598350"/>
    </source>
</evidence>
<dbReference type="PANTHER" id="PTHR46520">
    <property type="entry name" value="SERINE BETA-LACTAMASE-LIKE PROTEIN LACTB, MITOCHONDRIAL"/>
    <property type="match status" value="1"/>
</dbReference>
<dbReference type="SUPFAM" id="SSF56601">
    <property type="entry name" value="beta-lactamase/transpeptidase-like"/>
    <property type="match status" value="1"/>
</dbReference>
<gene>
    <name evidence="2" type="ORF">HPE63_16475</name>
</gene>
<dbReference type="EMBL" id="JABTCG010000006">
    <property type="protein sequence ID" value="MBD0852279.1"/>
    <property type="molecule type" value="Genomic_DNA"/>
</dbReference>
<dbReference type="Pfam" id="PF00144">
    <property type="entry name" value="Beta-lactamase"/>
    <property type="match status" value="1"/>
</dbReference>
<proteinExistence type="predicted"/>
<accession>A0ABR7VF71</accession>
<evidence type="ECO:0000259" key="1">
    <source>
        <dbReference type="Pfam" id="PF00144"/>
    </source>
</evidence>
<dbReference type="Proteomes" id="UP000598350">
    <property type="component" value="Unassembled WGS sequence"/>
</dbReference>
<dbReference type="Gene3D" id="3.40.710.10">
    <property type="entry name" value="DD-peptidase/beta-lactamase superfamily"/>
    <property type="match status" value="1"/>
</dbReference>
<protein>
    <submittedName>
        <fullName evidence="2">Beta-lactamase family protein</fullName>
    </submittedName>
</protein>
<evidence type="ECO:0000313" key="2">
    <source>
        <dbReference type="EMBL" id="MBD0852279.1"/>
    </source>
</evidence>
<sequence>MKLKSIRSYLKSLFATKDKAKEQIQVKELVHIDELLNSLIKEKKIPGLAITVFKKEKVFFQKGYGYADLEAGIKVDPKKTIFRIASISKNIAATALAQMVKDRIIDLDGSFYHYVPYFPKKKHDFTIRQLASHTAGIRSYKGKEYGLNKPYSIKDSLHIFKDDALLFEPGTDYHYNSYDWVLISLAMQEACGVPFEEYVQEKVLTPLDLQNTFPENVPSSAPSLPADRVETIEKHDHDFATFYSKNRLGFRKAIPVNNRYKLAGGGYVSTSEDIAKFGQAYLNKGIINDDVIAQFISSVKINGNPTYYGLGWQVSEDKSGRPYFGHIGNGVGGYSNLFIYPQEQMVFSILINCTNPGIQEDLNECVIGILNNS</sequence>